<dbReference type="SUPFAM" id="SSF52540">
    <property type="entry name" value="P-loop containing nucleoside triphosphate hydrolases"/>
    <property type="match status" value="1"/>
</dbReference>
<name>A0A6J2UAB9_DROLE</name>
<dbReference type="Proteomes" id="UP000504634">
    <property type="component" value="Unplaced"/>
</dbReference>
<keyword evidence="4" id="KW-1185">Reference proteome</keyword>
<evidence type="ECO:0000256" key="2">
    <source>
        <dbReference type="ARBA" id="ARBA00022741"/>
    </source>
</evidence>
<evidence type="ECO:0000313" key="5">
    <source>
        <dbReference type="RefSeq" id="XP_030385476.1"/>
    </source>
</evidence>
<evidence type="ECO:0000256" key="3">
    <source>
        <dbReference type="ARBA" id="ARBA00022777"/>
    </source>
</evidence>
<dbReference type="Gene3D" id="3.40.50.300">
    <property type="entry name" value="P-loop containing nucleotide triphosphate hydrolases"/>
    <property type="match status" value="1"/>
</dbReference>
<dbReference type="AlphaFoldDB" id="A0A6J2UAB9"/>
<protein>
    <submittedName>
        <fullName evidence="5">Adenylate kinase isoenzyme 1-like</fullName>
    </submittedName>
</protein>
<dbReference type="Pfam" id="PF00406">
    <property type="entry name" value="ADK"/>
    <property type="match status" value="1"/>
</dbReference>
<dbReference type="OrthoDB" id="442176at2759"/>
<keyword evidence="1" id="KW-0808">Transferase</keyword>
<dbReference type="InterPro" id="IPR000850">
    <property type="entry name" value="Adenylat/UMP-CMP_kin"/>
</dbReference>
<dbReference type="RefSeq" id="XP_030385476.1">
    <property type="nucleotide sequence ID" value="XM_030529616.1"/>
</dbReference>
<dbReference type="GeneID" id="115632460"/>
<evidence type="ECO:0000313" key="4">
    <source>
        <dbReference type="Proteomes" id="UP000504634"/>
    </source>
</evidence>
<dbReference type="GO" id="GO:0005524">
    <property type="term" value="F:ATP binding"/>
    <property type="evidence" value="ECO:0007669"/>
    <property type="project" value="InterPro"/>
</dbReference>
<reference evidence="5" key="1">
    <citation type="submission" date="2025-08" db="UniProtKB">
        <authorList>
            <consortium name="RefSeq"/>
        </authorList>
    </citation>
    <scope>IDENTIFICATION</scope>
    <source>
        <strain evidence="5">11010-0011.00</strain>
        <tissue evidence="5">Whole body</tissue>
    </source>
</reference>
<gene>
    <name evidence="5" type="primary">LOC115632460</name>
</gene>
<sequence>MVWVVGPRGSGRTTQSKKIVEKFGFIHLEPKALVDKEINAKTDKGKGFEAVRQQGEEVPLKDVIPIMEQLIMTNRGGIKGIIIDGYPCDTVEAKMLEQRIGPCDVIIYLEADQQICDARQEQLISSSPKRSQNKLDKETKLLREQYNNKMLPINGERDVNEVFEDIVPHLQVLIKNRGERITIGR</sequence>
<keyword evidence="2" id="KW-0547">Nucleotide-binding</keyword>
<proteinExistence type="predicted"/>
<organism evidence="4 5">
    <name type="scientific">Drosophila lebanonensis</name>
    <name type="common">Fruit fly</name>
    <name type="synonym">Scaptodrosophila lebanonensis</name>
    <dbReference type="NCBI Taxonomy" id="7225"/>
    <lineage>
        <taxon>Eukaryota</taxon>
        <taxon>Metazoa</taxon>
        <taxon>Ecdysozoa</taxon>
        <taxon>Arthropoda</taxon>
        <taxon>Hexapoda</taxon>
        <taxon>Insecta</taxon>
        <taxon>Pterygota</taxon>
        <taxon>Neoptera</taxon>
        <taxon>Endopterygota</taxon>
        <taxon>Diptera</taxon>
        <taxon>Brachycera</taxon>
        <taxon>Muscomorpha</taxon>
        <taxon>Ephydroidea</taxon>
        <taxon>Drosophilidae</taxon>
        <taxon>Scaptodrosophila</taxon>
    </lineage>
</organism>
<dbReference type="InterPro" id="IPR027417">
    <property type="entry name" value="P-loop_NTPase"/>
</dbReference>
<accession>A0A6J2UAB9</accession>
<keyword evidence="3" id="KW-0418">Kinase</keyword>
<dbReference type="GO" id="GO:0019205">
    <property type="term" value="F:nucleobase-containing compound kinase activity"/>
    <property type="evidence" value="ECO:0007669"/>
    <property type="project" value="InterPro"/>
</dbReference>
<evidence type="ECO:0000256" key="1">
    <source>
        <dbReference type="ARBA" id="ARBA00022679"/>
    </source>
</evidence>
<dbReference type="GO" id="GO:0006139">
    <property type="term" value="P:nucleobase-containing compound metabolic process"/>
    <property type="evidence" value="ECO:0007669"/>
    <property type="project" value="InterPro"/>
</dbReference>
<dbReference type="PANTHER" id="PTHR23359">
    <property type="entry name" value="NUCLEOTIDE KINASE"/>
    <property type="match status" value="1"/>
</dbReference>